<evidence type="ECO:0000313" key="1">
    <source>
        <dbReference type="EMBL" id="KEF53849.1"/>
    </source>
</evidence>
<accession>A0A072P160</accession>
<dbReference type="Pfam" id="PF26163">
    <property type="entry name" value="mS26"/>
    <property type="match status" value="1"/>
</dbReference>
<dbReference type="InterPro" id="IPR058940">
    <property type="entry name" value="mS26_fungi"/>
</dbReference>
<dbReference type="Proteomes" id="UP000027920">
    <property type="component" value="Unassembled WGS sequence"/>
</dbReference>
<dbReference type="CDD" id="cd23703">
    <property type="entry name" value="mS26_PET12"/>
    <property type="match status" value="1"/>
</dbReference>
<evidence type="ECO:0000313" key="2">
    <source>
        <dbReference type="Proteomes" id="UP000027920"/>
    </source>
</evidence>
<protein>
    <submittedName>
        <fullName evidence="1">Uncharacterized protein</fullName>
    </submittedName>
</protein>
<name>A0A072P160_9EURO</name>
<dbReference type="VEuPathDB" id="FungiDB:A1O9_10251"/>
<keyword evidence="2" id="KW-1185">Reference proteome</keyword>
<dbReference type="OrthoDB" id="5223508at2759"/>
<gene>
    <name evidence="1" type="ORF">A1O9_10251</name>
</gene>
<organism evidence="1 2">
    <name type="scientific">Exophiala aquamarina CBS 119918</name>
    <dbReference type="NCBI Taxonomy" id="1182545"/>
    <lineage>
        <taxon>Eukaryota</taxon>
        <taxon>Fungi</taxon>
        <taxon>Dikarya</taxon>
        <taxon>Ascomycota</taxon>
        <taxon>Pezizomycotina</taxon>
        <taxon>Eurotiomycetes</taxon>
        <taxon>Chaetothyriomycetidae</taxon>
        <taxon>Chaetothyriales</taxon>
        <taxon>Herpotrichiellaceae</taxon>
        <taxon>Exophiala</taxon>
    </lineage>
</organism>
<proteinExistence type="predicted"/>
<dbReference type="AlphaFoldDB" id="A0A072P160"/>
<dbReference type="EMBL" id="AMGV01000012">
    <property type="protein sequence ID" value="KEF53849.1"/>
    <property type="molecule type" value="Genomic_DNA"/>
</dbReference>
<dbReference type="HOGENOM" id="CLU_065203_0_0_1"/>
<reference evidence="1 2" key="1">
    <citation type="submission" date="2013-03" db="EMBL/GenBank/DDBJ databases">
        <title>The Genome Sequence of Exophiala aquamarina CBS 119918.</title>
        <authorList>
            <consortium name="The Broad Institute Genomics Platform"/>
            <person name="Cuomo C."/>
            <person name="de Hoog S."/>
            <person name="Gorbushina A."/>
            <person name="Walker B."/>
            <person name="Young S.K."/>
            <person name="Zeng Q."/>
            <person name="Gargeya S."/>
            <person name="Fitzgerald M."/>
            <person name="Haas B."/>
            <person name="Abouelleil A."/>
            <person name="Allen A.W."/>
            <person name="Alvarado L."/>
            <person name="Arachchi H.M."/>
            <person name="Berlin A.M."/>
            <person name="Chapman S.B."/>
            <person name="Gainer-Dewar J."/>
            <person name="Goldberg J."/>
            <person name="Griggs A."/>
            <person name="Gujja S."/>
            <person name="Hansen M."/>
            <person name="Howarth C."/>
            <person name="Imamovic A."/>
            <person name="Ireland A."/>
            <person name="Larimer J."/>
            <person name="McCowan C."/>
            <person name="Murphy C."/>
            <person name="Pearson M."/>
            <person name="Poon T.W."/>
            <person name="Priest M."/>
            <person name="Roberts A."/>
            <person name="Saif S."/>
            <person name="Shea T."/>
            <person name="Sisk P."/>
            <person name="Sykes S."/>
            <person name="Wortman J."/>
            <person name="Nusbaum C."/>
            <person name="Birren B."/>
        </authorList>
    </citation>
    <scope>NUCLEOTIDE SEQUENCE [LARGE SCALE GENOMIC DNA]</scope>
    <source>
        <strain evidence="1 2">CBS 119918</strain>
    </source>
</reference>
<dbReference type="STRING" id="1182545.A0A072P160"/>
<dbReference type="GeneID" id="25285155"/>
<dbReference type="RefSeq" id="XP_013256439.1">
    <property type="nucleotide sequence ID" value="XM_013400985.1"/>
</dbReference>
<sequence>MESLSSSICRACRFRLHVKKSTLSSPRTFATSSTKLYIPPESPAFVEVPEPHQAVRERRLPTKGLLPVPRELFPRSRPDKPSDKYLQNVTRDALPKNIPPPEFQTDAKKYKLRMSEMRKAHLREGLTQLHERKVTHEKRLLRRTIVRNEQREGLINQAEREDERLTNNTVLSTMKPKRLLDLPAEQEKEIYEARTAKYEALQSAKREARLDKLHTLYMHARHFITTKEQLAAAIDVEFEKPSIWRNGLPSSLKEMITGKTPPDGKADAGSVSGLVPQTERFLRDQERMKRIAEKLSGGKM</sequence>
<comment type="caution">
    <text evidence="1">The sequence shown here is derived from an EMBL/GenBank/DDBJ whole genome shotgun (WGS) entry which is preliminary data.</text>
</comment>